<protein>
    <submittedName>
        <fullName evidence="2">Uncharacterized protein</fullName>
    </submittedName>
</protein>
<reference evidence="2" key="1">
    <citation type="journal article" date="2020" name="bioRxiv">
        <title>Whole genome comparisons of ergot fungi reveals the divergence and evolution of species within the genus Claviceps are the result of varying mechanisms driving genome evolution and host range expansion.</title>
        <authorList>
            <person name="Wyka S.A."/>
            <person name="Mondo S.J."/>
            <person name="Liu M."/>
            <person name="Dettman J."/>
            <person name="Nalam V."/>
            <person name="Broders K.D."/>
        </authorList>
    </citation>
    <scope>NUCLEOTIDE SEQUENCE</scope>
    <source>
        <strain evidence="2">CCC 1102</strain>
    </source>
</reference>
<organism evidence="2 3">
    <name type="scientific">Claviceps arundinis</name>
    <dbReference type="NCBI Taxonomy" id="1623583"/>
    <lineage>
        <taxon>Eukaryota</taxon>
        <taxon>Fungi</taxon>
        <taxon>Dikarya</taxon>
        <taxon>Ascomycota</taxon>
        <taxon>Pezizomycotina</taxon>
        <taxon>Sordariomycetes</taxon>
        <taxon>Hypocreomycetidae</taxon>
        <taxon>Hypocreales</taxon>
        <taxon>Clavicipitaceae</taxon>
        <taxon>Claviceps</taxon>
    </lineage>
</organism>
<name>A0A9P7MNW3_9HYPO</name>
<comment type="caution">
    <text evidence="2">The sequence shown here is derived from an EMBL/GenBank/DDBJ whole genome shotgun (WGS) entry which is preliminary data.</text>
</comment>
<gene>
    <name evidence="2" type="ORF">E4U56_004371</name>
</gene>
<proteinExistence type="predicted"/>
<dbReference type="OrthoDB" id="4946358at2759"/>
<dbReference type="Proteomes" id="UP000784919">
    <property type="component" value="Unassembled WGS sequence"/>
</dbReference>
<dbReference type="EMBL" id="SRPS01000286">
    <property type="protein sequence ID" value="KAG5960367.1"/>
    <property type="molecule type" value="Genomic_DNA"/>
</dbReference>
<feature type="compositionally biased region" description="Basic and acidic residues" evidence="1">
    <location>
        <begin position="1"/>
        <end position="28"/>
    </location>
</feature>
<evidence type="ECO:0000313" key="3">
    <source>
        <dbReference type="Proteomes" id="UP000784919"/>
    </source>
</evidence>
<dbReference type="AlphaFoldDB" id="A0A9P7MNW3"/>
<sequence length="166" mass="17762">MCAEQIKKDTKRPRVDGVRGSDQSRGDEGSNETEDGEAKTRTGQDRGLSLDEASGCPAIRRAGLTGACDVSGLPSTYPSMYTARWAKSRSRPPNAAGGCPDFRARHGTEWTRLTMTDDASSACHKLSTRHKMATLARQPRDDTVFLGAGSETILNGYLRGKQGAGG</sequence>
<evidence type="ECO:0000256" key="1">
    <source>
        <dbReference type="SAM" id="MobiDB-lite"/>
    </source>
</evidence>
<feature type="region of interest" description="Disordered" evidence="1">
    <location>
        <begin position="1"/>
        <end position="54"/>
    </location>
</feature>
<accession>A0A9P7MNW3</accession>
<evidence type="ECO:0000313" key="2">
    <source>
        <dbReference type="EMBL" id="KAG5960367.1"/>
    </source>
</evidence>